<evidence type="ECO:0000313" key="2">
    <source>
        <dbReference type="Proteomes" id="UP001152561"/>
    </source>
</evidence>
<comment type="caution">
    <text evidence="1">The sequence shown here is derived from an EMBL/GenBank/DDBJ whole genome shotgun (WGS) entry which is preliminary data.</text>
</comment>
<organism evidence="1 2">
    <name type="scientific">Anisodus acutangulus</name>
    <dbReference type="NCBI Taxonomy" id="402998"/>
    <lineage>
        <taxon>Eukaryota</taxon>
        <taxon>Viridiplantae</taxon>
        <taxon>Streptophyta</taxon>
        <taxon>Embryophyta</taxon>
        <taxon>Tracheophyta</taxon>
        <taxon>Spermatophyta</taxon>
        <taxon>Magnoliopsida</taxon>
        <taxon>eudicotyledons</taxon>
        <taxon>Gunneridae</taxon>
        <taxon>Pentapetalae</taxon>
        <taxon>asterids</taxon>
        <taxon>lamiids</taxon>
        <taxon>Solanales</taxon>
        <taxon>Solanaceae</taxon>
        <taxon>Solanoideae</taxon>
        <taxon>Hyoscyameae</taxon>
        <taxon>Anisodus</taxon>
    </lineage>
</organism>
<dbReference type="Proteomes" id="UP001152561">
    <property type="component" value="Unassembled WGS sequence"/>
</dbReference>
<dbReference type="OrthoDB" id="410307at2759"/>
<proteinExistence type="predicted"/>
<protein>
    <submittedName>
        <fullName evidence="1">Uncharacterized protein</fullName>
    </submittedName>
</protein>
<gene>
    <name evidence="1" type="ORF">K7X08_008242</name>
</gene>
<evidence type="ECO:0000313" key="1">
    <source>
        <dbReference type="EMBL" id="KAJ8565666.1"/>
    </source>
</evidence>
<dbReference type="EMBL" id="JAJAGQ010000004">
    <property type="protein sequence ID" value="KAJ8565666.1"/>
    <property type="molecule type" value="Genomic_DNA"/>
</dbReference>
<reference evidence="2" key="1">
    <citation type="journal article" date="2023" name="Proc. Natl. Acad. Sci. U.S.A.">
        <title>Genomic and structural basis for evolution of tropane alkaloid biosynthesis.</title>
        <authorList>
            <person name="Wanga Y.-J."/>
            <person name="Taina T."/>
            <person name="Yua J.-Y."/>
            <person name="Lia J."/>
            <person name="Xua B."/>
            <person name="Chenc J."/>
            <person name="D'Auriad J.C."/>
            <person name="Huanga J.-P."/>
            <person name="Huanga S.-X."/>
        </authorList>
    </citation>
    <scope>NUCLEOTIDE SEQUENCE [LARGE SCALE GENOMIC DNA]</scope>
    <source>
        <strain evidence="2">cv. KIB-2019</strain>
    </source>
</reference>
<sequence>MLIWGGTSPGYTAMSQLSNMVSYSAPPVGRNTASFSDGPAPAVRSNFCNKFNTAEGSRFGDKATLLIARTMISKSKDLSVGSPDASIAGTIIRKNGVHSKHMLAYWCQALYKGARDRLTKEMLHDTI</sequence>
<name>A0A9Q1MU40_9SOLA</name>
<keyword evidence="2" id="KW-1185">Reference proteome</keyword>
<accession>A0A9Q1MU40</accession>
<dbReference type="AlphaFoldDB" id="A0A9Q1MU40"/>